<organism evidence="2 3">
    <name type="scientific">Nocardia fusca</name>
    <dbReference type="NCBI Taxonomy" id="941183"/>
    <lineage>
        <taxon>Bacteria</taxon>
        <taxon>Bacillati</taxon>
        <taxon>Actinomycetota</taxon>
        <taxon>Actinomycetes</taxon>
        <taxon>Mycobacteriales</taxon>
        <taxon>Nocardiaceae</taxon>
        <taxon>Nocardia</taxon>
    </lineage>
</organism>
<comment type="caution">
    <text evidence="2">The sequence shown here is derived from an EMBL/GenBank/DDBJ whole genome shotgun (WGS) entry which is preliminary data.</text>
</comment>
<dbReference type="EMBL" id="JBFAIH010000002">
    <property type="protein sequence ID" value="MEV0361946.1"/>
    <property type="molecule type" value="Genomic_DNA"/>
</dbReference>
<evidence type="ECO:0000256" key="1">
    <source>
        <dbReference type="SAM" id="MobiDB-lite"/>
    </source>
</evidence>
<reference evidence="2 3" key="1">
    <citation type="submission" date="2024-06" db="EMBL/GenBank/DDBJ databases">
        <title>The Natural Products Discovery Center: Release of the First 8490 Sequenced Strains for Exploring Actinobacteria Biosynthetic Diversity.</title>
        <authorList>
            <person name="Kalkreuter E."/>
            <person name="Kautsar S.A."/>
            <person name="Yang D."/>
            <person name="Bader C.D."/>
            <person name="Teijaro C.N."/>
            <person name="Fluegel L."/>
            <person name="Davis C.M."/>
            <person name="Simpson J.R."/>
            <person name="Lauterbach L."/>
            <person name="Steele A.D."/>
            <person name="Gui C."/>
            <person name="Meng S."/>
            <person name="Li G."/>
            <person name="Viehrig K."/>
            <person name="Ye F."/>
            <person name="Su P."/>
            <person name="Kiefer A.F."/>
            <person name="Nichols A."/>
            <person name="Cepeda A.J."/>
            <person name="Yan W."/>
            <person name="Fan B."/>
            <person name="Jiang Y."/>
            <person name="Adhikari A."/>
            <person name="Zheng C.-J."/>
            <person name="Schuster L."/>
            <person name="Cowan T.M."/>
            <person name="Smanski M.J."/>
            <person name="Chevrette M.G."/>
            <person name="De Carvalho L.P.S."/>
            <person name="Shen B."/>
        </authorList>
    </citation>
    <scope>NUCLEOTIDE SEQUENCE [LARGE SCALE GENOMIC DNA]</scope>
    <source>
        <strain evidence="2 3">NPDC050671</strain>
    </source>
</reference>
<accession>A0ABV3F2N4</accession>
<keyword evidence="3" id="KW-1185">Reference proteome</keyword>
<evidence type="ECO:0000313" key="3">
    <source>
        <dbReference type="Proteomes" id="UP001551658"/>
    </source>
</evidence>
<gene>
    <name evidence="2" type="ORF">AB0H72_04510</name>
</gene>
<feature type="region of interest" description="Disordered" evidence="1">
    <location>
        <begin position="90"/>
        <end position="195"/>
    </location>
</feature>
<protein>
    <recommendedName>
        <fullName evidence="4">DNA primase</fullName>
    </recommendedName>
</protein>
<dbReference type="Proteomes" id="UP001551658">
    <property type="component" value="Unassembled WGS sequence"/>
</dbReference>
<name>A0ABV3F2N4_9NOCA</name>
<evidence type="ECO:0008006" key="4">
    <source>
        <dbReference type="Google" id="ProtNLM"/>
    </source>
</evidence>
<feature type="compositionally biased region" description="Acidic residues" evidence="1">
    <location>
        <begin position="113"/>
        <end position="139"/>
    </location>
</feature>
<proteinExistence type="predicted"/>
<evidence type="ECO:0000313" key="2">
    <source>
        <dbReference type="EMBL" id="MEV0361946.1"/>
    </source>
</evidence>
<feature type="compositionally biased region" description="Low complexity" evidence="1">
    <location>
        <begin position="151"/>
        <end position="174"/>
    </location>
</feature>
<sequence length="195" mass="20707">MKGGARIALGVGIGYFLGRTRKMRWAMGLAGAAMSKRSTGLAGELLERGTSTLGGSAELTKITDTVRGELLGAVRSAAVTAASNRLDALNERLQSPVPAEDENGGGRRRAAAAEEDTEPEPDEADEELDESPDEEEAEEPAPRPRARRTTAAKSSRSGTRTSTRSSGPGESGKTTTRRRRATADTDEAPVRRTRR</sequence>
<dbReference type="RefSeq" id="WP_357973624.1">
    <property type="nucleotide sequence ID" value="NZ_JBFAIH010000002.1"/>
</dbReference>